<dbReference type="Pfam" id="PF22898">
    <property type="entry name" value="NOMO1-like_1st"/>
    <property type="match status" value="1"/>
</dbReference>
<comment type="subcellular location">
    <subcellularLocation>
        <location evidence="1">Endoplasmic reticulum membrane</location>
        <topology evidence="1">Single-pass type I membrane protein</topology>
    </subcellularLocation>
</comment>
<feature type="domain" description="NOMO-like N-terminal beta-sandwich" evidence="8">
    <location>
        <begin position="43"/>
        <end position="120"/>
    </location>
</feature>
<evidence type="ECO:0000256" key="6">
    <source>
        <dbReference type="ARBA" id="ARBA00023136"/>
    </source>
</evidence>
<evidence type="ECO:0000256" key="5">
    <source>
        <dbReference type="ARBA" id="ARBA00022989"/>
    </source>
</evidence>
<dbReference type="InterPro" id="IPR055073">
    <property type="entry name" value="NOMO1-like_9th"/>
</dbReference>
<feature type="domain" description="NOMO second beta-sandwich" evidence="10">
    <location>
        <begin position="495"/>
        <end position="574"/>
    </location>
</feature>
<dbReference type="AlphaFoldDB" id="A0AAE0KVV6"/>
<dbReference type="Pfam" id="PF22902">
    <property type="entry name" value="NOMO1-like_9th"/>
    <property type="match status" value="1"/>
</dbReference>
<feature type="domain" description="NOMO eighth prealbumin-like" evidence="13">
    <location>
        <begin position="660"/>
        <end position="756"/>
    </location>
</feature>
<proteinExistence type="predicted"/>
<keyword evidence="4" id="KW-0256">Endoplasmic reticulum</keyword>
<dbReference type="Pfam" id="PF13620">
    <property type="entry name" value="CarboxypepD_reg"/>
    <property type="match status" value="1"/>
</dbReference>
<dbReference type="InterPro" id="IPR056190">
    <property type="entry name" value="NOMO_5th"/>
</dbReference>
<evidence type="ECO:0000256" key="2">
    <source>
        <dbReference type="ARBA" id="ARBA00022692"/>
    </source>
</evidence>
<dbReference type="InterPro" id="IPR055074">
    <property type="entry name" value="NOMO1-3_2nd"/>
</dbReference>
<dbReference type="InterPro" id="IPR056319">
    <property type="entry name" value="NOMO_7th"/>
</dbReference>
<evidence type="ECO:0000313" key="14">
    <source>
        <dbReference type="EMBL" id="KAK3262340.1"/>
    </source>
</evidence>
<dbReference type="InterPro" id="IPR055075">
    <property type="entry name" value="NOMO-like_N"/>
</dbReference>
<protein>
    <submittedName>
        <fullName evidence="14">Uncharacterized protein</fullName>
    </submittedName>
</protein>
<keyword evidence="5" id="KW-1133">Transmembrane helix</keyword>
<feature type="domain" description="NOMO-like ninth beta-sandwich" evidence="9">
    <location>
        <begin position="758"/>
        <end position="833"/>
    </location>
</feature>
<evidence type="ECO:0000259" key="9">
    <source>
        <dbReference type="Pfam" id="PF22902"/>
    </source>
</evidence>
<dbReference type="GO" id="GO:0005789">
    <property type="term" value="C:endoplasmic reticulum membrane"/>
    <property type="evidence" value="ECO:0007669"/>
    <property type="project" value="UniProtKB-SubCell"/>
</dbReference>
<dbReference type="Gene3D" id="2.60.40.1120">
    <property type="entry name" value="Carboxypeptidase-like, regulatory domain"/>
    <property type="match status" value="3"/>
</dbReference>
<dbReference type="SUPFAM" id="SSF49478">
    <property type="entry name" value="Cna protein B-type domain"/>
    <property type="match status" value="1"/>
</dbReference>
<organism evidence="14 15">
    <name type="scientific">Cymbomonas tetramitiformis</name>
    <dbReference type="NCBI Taxonomy" id="36881"/>
    <lineage>
        <taxon>Eukaryota</taxon>
        <taxon>Viridiplantae</taxon>
        <taxon>Chlorophyta</taxon>
        <taxon>Pyramimonadophyceae</taxon>
        <taxon>Pyramimonadales</taxon>
        <taxon>Pyramimonadaceae</taxon>
        <taxon>Cymbomonas</taxon>
    </lineage>
</organism>
<evidence type="ECO:0000259" key="12">
    <source>
        <dbReference type="Pfam" id="PF23194"/>
    </source>
</evidence>
<feature type="chain" id="PRO_5042280500" evidence="7">
    <location>
        <begin position="18"/>
        <end position="1006"/>
    </location>
</feature>
<dbReference type="Pfam" id="PF23194">
    <property type="entry name" value="NOMO_5th"/>
    <property type="match status" value="1"/>
</dbReference>
<evidence type="ECO:0000313" key="15">
    <source>
        <dbReference type="Proteomes" id="UP001190700"/>
    </source>
</evidence>
<evidence type="ECO:0000259" key="10">
    <source>
        <dbReference type="Pfam" id="PF22904"/>
    </source>
</evidence>
<keyword evidence="2" id="KW-0812">Transmembrane</keyword>
<dbReference type="Pfam" id="PF23660">
    <property type="entry name" value="NOMO_8th"/>
    <property type="match status" value="1"/>
</dbReference>
<keyword evidence="15" id="KW-1185">Reference proteome</keyword>
<feature type="domain" description="NOMO second beta-sandwich" evidence="10">
    <location>
        <begin position="123"/>
        <end position="218"/>
    </location>
</feature>
<evidence type="ECO:0000259" key="11">
    <source>
        <dbReference type="Pfam" id="PF23141"/>
    </source>
</evidence>
<gene>
    <name evidence="14" type="ORF">CYMTET_28799</name>
</gene>
<evidence type="ECO:0000256" key="7">
    <source>
        <dbReference type="SAM" id="SignalP"/>
    </source>
</evidence>
<dbReference type="InterPro" id="IPR013784">
    <property type="entry name" value="Carb-bd-like_fold"/>
</dbReference>
<feature type="domain" description="NOMO fifth transthyretin-like" evidence="12">
    <location>
        <begin position="406"/>
        <end position="489"/>
    </location>
</feature>
<evidence type="ECO:0000256" key="4">
    <source>
        <dbReference type="ARBA" id="ARBA00022824"/>
    </source>
</evidence>
<sequence>MILLLLLAIGAPSRSYAFSDTEIVGCGGFVEASVALAKLRKTTDPKLDYSFIKVELHTTEGLRKYQTECAPNGYYFMPVYDKGTFVIKVTGPDGWAFEPSAVTVVVDEDNQCGGGEDINFRLTGFSVKGRVSGAAGGTSCAGSEEGPLGVTMHLSSNVNPSAEAVSVTTGPGGEYTFSNLLAGKYSLTATHPKWTITGGPVEVEVNWDSVEAPSSLTINGYDMWGEVMSQGSPVLGVQVLLFSSDVKSVGCPGGVSPEAKKEGALCSAITDERGIFIFPECQCGEYTLVPRYQGEHTVFDVAPASAMVRMGHSSTRVSTVFQVTGFSIGGQVVDGAGNGIAKATVKVNGVARATTDAKGNYKLDSVTSGKYTVEAEKADMTFGTLEDFTILPNMAALPAITATAYSLCGHLTIPEARFSGKRVVALTHGPMDPARAQTDSNGKFCFMVVPGSYWIMPQVQPRERGLGLFFNPQHREVTMVSTPITGMDFTQARVTVSGKVSCLASPCGAEVMVTLTPAAAGGERLTTTLGKDATAPDTFSFTNLNPGKYTLEVHQDKWCWKESSMEVDIGTEDVTGLSFEQVGFYLQVRTSHAATVQLKLPGEPVSSQLELTAGNSRHCIDKPGMYSVEPSGCYRFEEEGYTFDTAAPRALDLRATHSQLKGTIVVDETAQESAGNVWVQMVHDGVKDDKGVMAEARPVEGKPGELEYTHWVAFGDRIRVIPQDRSKELLFYPRSRQSATVVPRSCHPPVGAFQARHGLFITGTVTPAIAAVEITVQARRGGSSESTLVMTDAEGVFKAGPFYDDAEYDLSAIKPGFRLERRSDMDTPYHFTAKRLSQISVTVAGTDSVSGVLVSLSGDDGYRKNAATGQSGQLVFPELNPGTFYVRPLLKEYSFEPPSSAVSVTEGETREVEFTGKRMAYSVFGRVASLNGVPEHHVAVEATAIVGEGGSSHFEEAVSDMEGNFRLRGLMPHSKYSIRMRQLSGVNAGLEGASPGAARLLSHSAS</sequence>
<dbReference type="SUPFAM" id="SSF49452">
    <property type="entry name" value="Starch-binding domain-like"/>
    <property type="match status" value="1"/>
</dbReference>
<feature type="signal peptide" evidence="7">
    <location>
        <begin position="1"/>
        <end position="17"/>
    </location>
</feature>
<dbReference type="EMBL" id="LGRX02016283">
    <property type="protein sequence ID" value="KAK3262340.1"/>
    <property type="molecule type" value="Genomic_DNA"/>
</dbReference>
<reference evidence="14 15" key="1">
    <citation type="journal article" date="2015" name="Genome Biol. Evol.">
        <title>Comparative Genomics of a Bacterivorous Green Alga Reveals Evolutionary Causalities and Consequences of Phago-Mixotrophic Mode of Nutrition.</title>
        <authorList>
            <person name="Burns J.A."/>
            <person name="Paasch A."/>
            <person name="Narechania A."/>
            <person name="Kim E."/>
        </authorList>
    </citation>
    <scope>NUCLEOTIDE SEQUENCE [LARGE SCALE GENOMIC DNA]</scope>
    <source>
        <strain evidence="14 15">PLY_AMNH</strain>
    </source>
</reference>
<dbReference type="PANTHER" id="PTHR23303:SF14">
    <property type="entry name" value="BOS COMPLEX SUBUNIT NOMO1-RELATED"/>
    <property type="match status" value="1"/>
</dbReference>
<accession>A0AAE0KVV6</accession>
<dbReference type="InterPro" id="IPR051417">
    <property type="entry name" value="SDr/BOS_complex"/>
</dbReference>
<dbReference type="SUPFAM" id="SSF49464">
    <property type="entry name" value="Carboxypeptidase regulatory domain-like"/>
    <property type="match status" value="1"/>
</dbReference>
<feature type="domain" description="NOMO seventh transthyretin-like" evidence="11">
    <location>
        <begin position="586"/>
        <end position="656"/>
    </location>
</feature>
<keyword evidence="3 7" id="KW-0732">Signal</keyword>
<evidence type="ECO:0000259" key="13">
    <source>
        <dbReference type="Pfam" id="PF23660"/>
    </source>
</evidence>
<dbReference type="Proteomes" id="UP001190700">
    <property type="component" value="Unassembled WGS sequence"/>
</dbReference>
<evidence type="ECO:0000256" key="3">
    <source>
        <dbReference type="ARBA" id="ARBA00022729"/>
    </source>
</evidence>
<dbReference type="GO" id="GO:0030246">
    <property type="term" value="F:carbohydrate binding"/>
    <property type="evidence" value="ECO:0007669"/>
    <property type="project" value="InterPro"/>
</dbReference>
<dbReference type="InterPro" id="IPR056187">
    <property type="entry name" value="NOMO_8th"/>
</dbReference>
<evidence type="ECO:0000259" key="8">
    <source>
        <dbReference type="Pfam" id="PF22898"/>
    </source>
</evidence>
<dbReference type="Pfam" id="PF23141">
    <property type="entry name" value="Ig_NOMO"/>
    <property type="match status" value="1"/>
</dbReference>
<dbReference type="InterPro" id="IPR008969">
    <property type="entry name" value="CarboxyPept-like_regulatory"/>
</dbReference>
<keyword evidence="6" id="KW-0472">Membrane</keyword>
<dbReference type="Pfam" id="PF22904">
    <property type="entry name" value="NOMO1-like_2nd"/>
    <property type="match status" value="2"/>
</dbReference>
<dbReference type="PANTHER" id="PTHR23303">
    <property type="entry name" value="CARBOXYPEPTIDASE REGULATORY REGION-CONTAINING"/>
    <property type="match status" value="1"/>
</dbReference>
<evidence type="ECO:0000256" key="1">
    <source>
        <dbReference type="ARBA" id="ARBA00004115"/>
    </source>
</evidence>
<name>A0AAE0KVV6_9CHLO</name>
<comment type="caution">
    <text evidence="14">The sequence shown here is derived from an EMBL/GenBank/DDBJ whole genome shotgun (WGS) entry which is preliminary data.</text>
</comment>